<name>A0A7Z2JHH4_9BURK</name>
<keyword evidence="1" id="KW-0812">Transmembrane</keyword>
<dbReference type="OrthoDB" id="9109945at2"/>
<keyword evidence="1" id="KW-1133">Transmembrane helix</keyword>
<dbReference type="AlphaFoldDB" id="A0A7Z2JHH4"/>
<organism evidence="2 3">
    <name type="scientific">Paraburkholderia acidisoli</name>
    <dbReference type="NCBI Taxonomy" id="2571748"/>
    <lineage>
        <taxon>Bacteria</taxon>
        <taxon>Pseudomonadati</taxon>
        <taxon>Pseudomonadota</taxon>
        <taxon>Betaproteobacteria</taxon>
        <taxon>Burkholderiales</taxon>
        <taxon>Burkholderiaceae</taxon>
        <taxon>Paraburkholderia</taxon>
    </lineage>
</organism>
<protein>
    <submittedName>
        <fullName evidence="2">Uncharacterized protein</fullName>
    </submittedName>
</protein>
<proteinExistence type="predicted"/>
<keyword evidence="3" id="KW-1185">Reference proteome</keyword>
<dbReference type="EMBL" id="CP046914">
    <property type="protein sequence ID" value="QGZ64073.1"/>
    <property type="molecule type" value="Genomic_DNA"/>
</dbReference>
<sequence>MADPRRNARVRTNADRAYELQPVRSRAVRLIGMVSWIGAAAAASAGATWWLLPHEAPQCPVISPDALSRELSETQLRLEQERAARATLQTAADAAQASVSKLQTELLFLRNHRVTSR</sequence>
<evidence type="ECO:0000313" key="3">
    <source>
        <dbReference type="Proteomes" id="UP000433577"/>
    </source>
</evidence>
<dbReference type="KEGG" id="pacs:FAZ98_20255"/>
<dbReference type="Proteomes" id="UP000433577">
    <property type="component" value="Chromosome 2"/>
</dbReference>
<feature type="transmembrane region" description="Helical" evidence="1">
    <location>
        <begin position="30"/>
        <end position="52"/>
    </location>
</feature>
<evidence type="ECO:0000313" key="2">
    <source>
        <dbReference type="EMBL" id="QGZ64073.1"/>
    </source>
</evidence>
<reference evidence="2 3" key="1">
    <citation type="submission" date="2019-12" db="EMBL/GenBank/DDBJ databases">
        <title>Paraburkholderia acidiphila 7Q-K02 sp. nov and Paraburkholderia acidisoli DHF22 sp. nov., two strains isolated from forest soil.</title>
        <authorList>
            <person name="Gao Z."/>
            <person name="Qiu L."/>
        </authorList>
    </citation>
    <scope>NUCLEOTIDE SEQUENCE [LARGE SCALE GENOMIC DNA]</scope>
    <source>
        <strain evidence="2 3">DHF22</strain>
    </source>
</reference>
<evidence type="ECO:0000256" key="1">
    <source>
        <dbReference type="SAM" id="Phobius"/>
    </source>
</evidence>
<accession>A0A7Z2JHH4</accession>
<dbReference type="RefSeq" id="WP_158953175.1">
    <property type="nucleotide sequence ID" value="NZ_CP046914.1"/>
</dbReference>
<gene>
    <name evidence="2" type="ORF">FAZ98_20255</name>
</gene>
<keyword evidence="1" id="KW-0472">Membrane</keyword>